<dbReference type="AlphaFoldDB" id="A0A1R3RQT2"/>
<dbReference type="PANTHER" id="PTHR31001:SF50">
    <property type="entry name" value="ZN(II)2CYS6 TRANSCRIPTION FACTOR (EUROFUNG)"/>
    <property type="match status" value="1"/>
</dbReference>
<dbReference type="InterPro" id="IPR050613">
    <property type="entry name" value="Sec_Metabolite_Reg"/>
</dbReference>
<dbReference type="CDD" id="cd00067">
    <property type="entry name" value="GAL4"/>
    <property type="match status" value="1"/>
</dbReference>
<dbReference type="SMART" id="SM00906">
    <property type="entry name" value="Fungal_trans"/>
    <property type="match status" value="1"/>
</dbReference>
<dbReference type="PROSITE" id="PS50048">
    <property type="entry name" value="ZN2_CY6_FUNGAL_2"/>
    <property type="match status" value="1"/>
</dbReference>
<dbReference type="CDD" id="cd12148">
    <property type="entry name" value="fungal_TF_MHR"/>
    <property type="match status" value="1"/>
</dbReference>
<feature type="region of interest" description="Disordered" evidence="7">
    <location>
        <begin position="1"/>
        <end position="21"/>
    </location>
</feature>
<evidence type="ECO:0000256" key="7">
    <source>
        <dbReference type="SAM" id="MobiDB-lite"/>
    </source>
</evidence>
<feature type="domain" description="Zn(2)-C6 fungal-type" evidence="8">
    <location>
        <begin position="21"/>
        <end position="50"/>
    </location>
</feature>
<evidence type="ECO:0000256" key="2">
    <source>
        <dbReference type="ARBA" id="ARBA00022723"/>
    </source>
</evidence>
<dbReference type="GO" id="GO:0006351">
    <property type="term" value="P:DNA-templated transcription"/>
    <property type="evidence" value="ECO:0007669"/>
    <property type="project" value="InterPro"/>
</dbReference>
<gene>
    <name evidence="9" type="ORF">ASPCADRAFT_47206</name>
</gene>
<dbReference type="SUPFAM" id="SSF57701">
    <property type="entry name" value="Zn2/Cys6 DNA-binding domain"/>
    <property type="match status" value="1"/>
</dbReference>
<dbReference type="GO" id="GO:0008270">
    <property type="term" value="F:zinc ion binding"/>
    <property type="evidence" value="ECO:0007669"/>
    <property type="project" value="InterPro"/>
</dbReference>
<dbReference type="InterPro" id="IPR001138">
    <property type="entry name" value="Zn2Cys6_DnaBD"/>
</dbReference>
<keyword evidence="10" id="KW-1185">Reference proteome</keyword>
<reference evidence="10" key="1">
    <citation type="journal article" date="2017" name="Genome Biol.">
        <title>Comparative genomics reveals high biological diversity and specific adaptations in the industrially and medically important fungal genus Aspergillus.</title>
        <authorList>
            <person name="de Vries R.P."/>
            <person name="Riley R."/>
            <person name="Wiebenga A."/>
            <person name="Aguilar-Osorio G."/>
            <person name="Amillis S."/>
            <person name="Uchima C.A."/>
            <person name="Anderluh G."/>
            <person name="Asadollahi M."/>
            <person name="Askin M."/>
            <person name="Barry K."/>
            <person name="Battaglia E."/>
            <person name="Bayram O."/>
            <person name="Benocci T."/>
            <person name="Braus-Stromeyer S.A."/>
            <person name="Caldana C."/>
            <person name="Canovas D."/>
            <person name="Cerqueira G.C."/>
            <person name="Chen F."/>
            <person name="Chen W."/>
            <person name="Choi C."/>
            <person name="Clum A."/>
            <person name="Dos Santos R.A."/>
            <person name="Damasio A.R."/>
            <person name="Diallinas G."/>
            <person name="Emri T."/>
            <person name="Fekete E."/>
            <person name="Flipphi M."/>
            <person name="Freyberg S."/>
            <person name="Gallo A."/>
            <person name="Gournas C."/>
            <person name="Habgood R."/>
            <person name="Hainaut M."/>
            <person name="Harispe M.L."/>
            <person name="Henrissat B."/>
            <person name="Hilden K.S."/>
            <person name="Hope R."/>
            <person name="Hossain A."/>
            <person name="Karabika E."/>
            <person name="Karaffa L."/>
            <person name="Karanyi Z."/>
            <person name="Krasevec N."/>
            <person name="Kuo A."/>
            <person name="Kusch H."/>
            <person name="LaButti K."/>
            <person name="Lagendijk E.L."/>
            <person name="Lapidus A."/>
            <person name="Levasseur A."/>
            <person name="Lindquist E."/>
            <person name="Lipzen A."/>
            <person name="Logrieco A.F."/>
            <person name="MacCabe A."/>
            <person name="Maekelae M.R."/>
            <person name="Malavazi I."/>
            <person name="Melin P."/>
            <person name="Meyer V."/>
            <person name="Mielnichuk N."/>
            <person name="Miskei M."/>
            <person name="Molnar A.P."/>
            <person name="Mule G."/>
            <person name="Ngan C.Y."/>
            <person name="Orejas M."/>
            <person name="Orosz E."/>
            <person name="Ouedraogo J.P."/>
            <person name="Overkamp K.M."/>
            <person name="Park H.-S."/>
            <person name="Perrone G."/>
            <person name="Piumi F."/>
            <person name="Punt P.J."/>
            <person name="Ram A.F."/>
            <person name="Ramon A."/>
            <person name="Rauscher S."/>
            <person name="Record E."/>
            <person name="Riano-Pachon D.M."/>
            <person name="Robert V."/>
            <person name="Roehrig J."/>
            <person name="Ruller R."/>
            <person name="Salamov A."/>
            <person name="Salih N.S."/>
            <person name="Samson R.A."/>
            <person name="Sandor E."/>
            <person name="Sanguinetti M."/>
            <person name="Schuetze T."/>
            <person name="Sepcic K."/>
            <person name="Shelest E."/>
            <person name="Sherlock G."/>
            <person name="Sophianopoulou V."/>
            <person name="Squina F.M."/>
            <person name="Sun H."/>
            <person name="Susca A."/>
            <person name="Todd R.B."/>
            <person name="Tsang A."/>
            <person name="Unkles S.E."/>
            <person name="van de Wiele N."/>
            <person name="van Rossen-Uffink D."/>
            <person name="Oliveira J.V."/>
            <person name="Vesth T.C."/>
            <person name="Visser J."/>
            <person name="Yu J.-H."/>
            <person name="Zhou M."/>
            <person name="Andersen M.R."/>
            <person name="Archer D.B."/>
            <person name="Baker S.E."/>
            <person name="Benoit I."/>
            <person name="Brakhage A.A."/>
            <person name="Braus G.H."/>
            <person name="Fischer R."/>
            <person name="Frisvad J.C."/>
            <person name="Goldman G.H."/>
            <person name="Houbraken J."/>
            <person name="Oakley B."/>
            <person name="Pocsi I."/>
            <person name="Scazzocchio C."/>
            <person name="Seiboth B."/>
            <person name="vanKuyk P.A."/>
            <person name="Wortman J."/>
            <person name="Dyer P.S."/>
            <person name="Grigoriev I.V."/>
        </authorList>
    </citation>
    <scope>NUCLEOTIDE SEQUENCE [LARGE SCALE GENOMIC DNA]</scope>
    <source>
        <strain evidence="10">ITEM 5010</strain>
    </source>
</reference>
<evidence type="ECO:0000259" key="8">
    <source>
        <dbReference type="PROSITE" id="PS50048"/>
    </source>
</evidence>
<dbReference type="OMA" id="QIRPEMF"/>
<dbReference type="GO" id="GO:0003677">
    <property type="term" value="F:DNA binding"/>
    <property type="evidence" value="ECO:0007669"/>
    <property type="project" value="UniProtKB-KW"/>
</dbReference>
<evidence type="ECO:0000313" key="10">
    <source>
        <dbReference type="Proteomes" id="UP000188318"/>
    </source>
</evidence>
<keyword evidence="4" id="KW-0238">DNA-binding</keyword>
<dbReference type="Pfam" id="PF04082">
    <property type="entry name" value="Fungal_trans"/>
    <property type="match status" value="1"/>
</dbReference>
<dbReference type="SMART" id="SM00066">
    <property type="entry name" value="GAL4"/>
    <property type="match status" value="1"/>
</dbReference>
<evidence type="ECO:0000256" key="1">
    <source>
        <dbReference type="ARBA" id="ARBA00004123"/>
    </source>
</evidence>
<dbReference type="Pfam" id="PF00172">
    <property type="entry name" value="Zn_clus"/>
    <property type="match status" value="1"/>
</dbReference>
<evidence type="ECO:0000256" key="3">
    <source>
        <dbReference type="ARBA" id="ARBA00023015"/>
    </source>
</evidence>
<organism evidence="9 10">
    <name type="scientific">Aspergillus carbonarius (strain ITEM 5010)</name>
    <dbReference type="NCBI Taxonomy" id="602072"/>
    <lineage>
        <taxon>Eukaryota</taxon>
        <taxon>Fungi</taxon>
        <taxon>Dikarya</taxon>
        <taxon>Ascomycota</taxon>
        <taxon>Pezizomycotina</taxon>
        <taxon>Eurotiomycetes</taxon>
        <taxon>Eurotiomycetidae</taxon>
        <taxon>Eurotiales</taxon>
        <taxon>Aspergillaceae</taxon>
        <taxon>Aspergillus</taxon>
        <taxon>Aspergillus subgen. Circumdati</taxon>
    </lineage>
</organism>
<feature type="region of interest" description="Disordered" evidence="7">
    <location>
        <begin position="82"/>
        <end position="117"/>
    </location>
</feature>
<keyword evidence="2" id="KW-0479">Metal-binding</keyword>
<dbReference type="PANTHER" id="PTHR31001">
    <property type="entry name" value="UNCHARACTERIZED TRANSCRIPTIONAL REGULATORY PROTEIN"/>
    <property type="match status" value="1"/>
</dbReference>
<feature type="compositionally biased region" description="Pro residues" evidence="7">
    <location>
        <begin position="10"/>
        <end position="19"/>
    </location>
</feature>
<feature type="compositionally biased region" description="Low complexity" evidence="7">
    <location>
        <begin position="86"/>
        <end position="100"/>
    </location>
</feature>
<proteinExistence type="predicted"/>
<dbReference type="VEuPathDB" id="FungiDB:ASPCADRAFT_47206"/>
<dbReference type="GO" id="GO:0009893">
    <property type="term" value="P:positive regulation of metabolic process"/>
    <property type="evidence" value="ECO:0007669"/>
    <property type="project" value="UniProtKB-ARBA"/>
</dbReference>
<dbReference type="EMBL" id="KV907498">
    <property type="protein sequence ID" value="OOF96845.1"/>
    <property type="molecule type" value="Genomic_DNA"/>
</dbReference>
<keyword evidence="5" id="KW-0804">Transcription</keyword>
<sequence>MDDHPSQSPAAPPPPPPNPRSCILCNRRKVRCDRQFPCGRCVKGGEKCVFPGPKRAPRQLKRPPISEVLAQLRHLEDEVQKLRTRPPAAADAGSASSSSPLGFPAERGSVGPSNQEGRLVIKENKSRYIGDEASVVLGDKIRELQDICDGSSSDEESEAPELTDLQFVGAMGGNWRDHRLRDNYLQPARMQLLWRVYQDNVAPLIAVLHTPSVDIMVRQESDNINPDPAREALILAVCFAAIVSLHPDQCPKLLGLEYNRAIQSYRRAVDQALVRANFIKTQNMCVLQAAVVFLLSLRYRSDSRLVWAASGVVVRVAQGQGVHRDGQALGLSPFVAEMRRRLWWHICVLDMIASEDQGTDTQIQPGMFDTRLPSNIDVQDLSPSMTELPPEKIGATDITLAIVQCEIIFKLYWPNRSHDANDLGSTADRETLVTTLANHLEERYLKHLNMDVPIEWVYAMIVRLTLSKIWLSVHYRDLAGKGTRMGLSQQACDDAFEAAVETVKFTILLQTNETTSQWAWLCKSYKQWHAVAFILAELCTRPITAQTDHAWDVVTKIHRQWEEDDSQTSVMLRKPLKRLMERAAVARTAKLQLSPSLGTPHPAHEPILDSLTPVGSHTAIKTDLYSLDEFGDSGINWIWEPLM</sequence>
<dbReference type="GO" id="GO:0000981">
    <property type="term" value="F:DNA-binding transcription factor activity, RNA polymerase II-specific"/>
    <property type="evidence" value="ECO:0007669"/>
    <property type="project" value="InterPro"/>
</dbReference>
<dbReference type="Proteomes" id="UP000188318">
    <property type="component" value="Unassembled WGS sequence"/>
</dbReference>
<protein>
    <recommendedName>
        <fullName evidence="8">Zn(2)-C6 fungal-type domain-containing protein</fullName>
    </recommendedName>
</protein>
<dbReference type="InterPro" id="IPR007219">
    <property type="entry name" value="XnlR_reg_dom"/>
</dbReference>
<keyword evidence="6" id="KW-0539">Nucleus</keyword>
<evidence type="ECO:0000256" key="6">
    <source>
        <dbReference type="ARBA" id="ARBA00023242"/>
    </source>
</evidence>
<dbReference type="InterPro" id="IPR036864">
    <property type="entry name" value="Zn2-C6_fun-type_DNA-bd_sf"/>
</dbReference>
<evidence type="ECO:0000256" key="5">
    <source>
        <dbReference type="ARBA" id="ARBA00023163"/>
    </source>
</evidence>
<comment type="subcellular location">
    <subcellularLocation>
        <location evidence="1">Nucleus</location>
    </subcellularLocation>
</comment>
<dbReference type="STRING" id="602072.A0A1R3RQT2"/>
<dbReference type="GO" id="GO:0005634">
    <property type="term" value="C:nucleus"/>
    <property type="evidence" value="ECO:0007669"/>
    <property type="project" value="UniProtKB-SubCell"/>
</dbReference>
<keyword evidence="3" id="KW-0805">Transcription regulation</keyword>
<evidence type="ECO:0000256" key="4">
    <source>
        <dbReference type="ARBA" id="ARBA00023125"/>
    </source>
</evidence>
<evidence type="ECO:0000313" key="9">
    <source>
        <dbReference type="EMBL" id="OOF96845.1"/>
    </source>
</evidence>
<dbReference type="OrthoDB" id="435881at2759"/>
<accession>A0A1R3RQT2</accession>
<name>A0A1R3RQT2_ASPC5</name>
<dbReference type="Gene3D" id="4.10.240.10">
    <property type="entry name" value="Zn(2)-C6 fungal-type DNA-binding domain"/>
    <property type="match status" value="1"/>
</dbReference>